<evidence type="ECO:0000259" key="2">
    <source>
        <dbReference type="PROSITE" id="PS51708"/>
    </source>
</evidence>
<reference evidence="3 4" key="1">
    <citation type="submission" date="2019-04" db="EMBL/GenBank/DDBJ databases">
        <title>Herbidospora sp. NEAU-GS14.nov., a novel actinomycete isolated from soil.</title>
        <authorList>
            <person name="Han L."/>
        </authorList>
    </citation>
    <scope>NUCLEOTIDE SEQUENCE [LARGE SCALE GENOMIC DNA]</scope>
    <source>
        <strain evidence="3 4">NEAU-GS14</strain>
    </source>
</reference>
<feature type="domain" description="CYTH" evidence="1">
    <location>
        <begin position="2"/>
        <end position="200"/>
    </location>
</feature>
<dbReference type="OrthoDB" id="9777271at2"/>
<comment type="caution">
    <text evidence="3">The sequence shown here is derived from an EMBL/GenBank/DDBJ whole genome shotgun (WGS) entry which is preliminary data.</text>
</comment>
<evidence type="ECO:0000259" key="1">
    <source>
        <dbReference type="PROSITE" id="PS51707"/>
    </source>
</evidence>
<dbReference type="PROSITE" id="PS51708">
    <property type="entry name" value="CHAD"/>
    <property type="match status" value="1"/>
</dbReference>
<dbReference type="Pfam" id="PF01928">
    <property type="entry name" value="CYTH"/>
    <property type="match status" value="1"/>
</dbReference>
<dbReference type="SMART" id="SM00880">
    <property type="entry name" value="CHAD"/>
    <property type="match status" value="1"/>
</dbReference>
<dbReference type="AlphaFoldDB" id="A0A4U3MFQ5"/>
<dbReference type="PROSITE" id="PS51707">
    <property type="entry name" value="CYTH"/>
    <property type="match status" value="1"/>
</dbReference>
<dbReference type="Pfam" id="PF05235">
    <property type="entry name" value="CHAD"/>
    <property type="match status" value="1"/>
</dbReference>
<dbReference type="PANTHER" id="PTHR39339:SF1">
    <property type="entry name" value="CHAD DOMAIN-CONTAINING PROTEIN"/>
    <property type="match status" value="1"/>
</dbReference>
<dbReference type="Proteomes" id="UP000308705">
    <property type="component" value="Unassembled WGS sequence"/>
</dbReference>
<dbReference type="CDD" id="cd07374">
    <property type="entry name" value="CYTH-like_Pase"/>
    <property type="match status" value="1"/>
</dbReference>
<evidence type="ECO:0000313" key="4">
    <source>
        <dbReference type="Proteomes" id="UP000308705"/>
    </source>
</evidence>
<sequence>MAIEIEDKFDVPDEFVVPDLLGVKGVEAVSGPKSHQLVAVYFDTPDLRLATRGITLRRRRGGDDSGWHLKLPKAAGVRQEIQLPLTRSAKIVPPELAAQVLVYTRGHALVPVAELATKRSVTRLLDGDEQVLAEVADDRVKGTVYGEPPRVERWREVEVELVKGDEALLKRVGKRVIKAGAATGGSANKLGRLLGEAVRKLPKSPAEGTVGAAVFAYLRSQTDALIAQDGRVRRQEEDAVHKARVACRRMRSAYKAFSSIVTESDALQEELRWLGEVLGEVRDLEVIQARFGKELDGLDDHLIVGPVRARLLDDLKLQEQEGYERAREAMNGERYFALLDALDEPYVFTGRATREAGPELAKIVAKEWKRVHRKHATAQAIDDPHEREIAMHDVRKAAKRARYTAEAAGMDDEAARAEAIQEALGTYQDGVVAQETLEKEAAKAREAGEDTFTYGVLAGLERAAAERARDRFPKLWNKLT</sequence>
<gene>
    <name evidence="3" type="ORF">FDA94_14680</name>
</gene>
<dbReference type="InterPro" id="IPR038186">
    <property type="entry name" value="CHAD_dom_sf"/>
</dbReference>
<evidence type="ECO:0000313" key="3">
    <source>
        <dbReference type="EMBL" id="TKK88248.1"/>
    </source>
</evidence>
<dbReference type="InterPro" id="IPR023577">
    <property type="entry name" value="CYTH_domain"/>
</dbReference>
<dbReference type="InterPro" id="IPR007899">
    <property type="entry name" value="CHAD_dom"/>
</dbReference>
<dbReference type="Gene3D" id="2.40.320.10">
    <property type="entry name" value="Hypothetical Protein Pfu-838710-001"/>
    <property type="match status" value="1"/>
</dbReference>
<name>A0A4U3MFQ5_9ACTN</name>
<dbReference type="SMART" id="SM01118">
    <property type="entry name" value="CYTH"/>
    <property type="match status" value="1"/>
</dbReference>
<dbReference type="EMBL" id="SZQA01000012">
    <property type="protein sequence ID" value="TKK88248.1"/>
    <property type="molecule type" value="Genomic_DNA"/>
</dbReference>
<protein>
    <submittedName>
        <fullName evidence="3">CYTH and CHAD domain-containing protein</fullName>
    </submittedName>
</protein>
<feature type="domain" description="CHAD" evidence="2">
    <location>
        <begin position="207"/>
        <end position="480"/>
    </location>
</feature>
<accession>A0A4U3MFQ5</accession>
<organism evidence="3 4">
    <name type="scientific">Herbidospora galbida</name>
    <dbReference type="NCBI Taxonomy" id="2575442"/>
    <lineage>
        <taxon>Bacteria</taxon>
        <taxon>Bacillati</taxon>
        <taxon>Actinomycetota</taxon>
        <taxon>Actinomycetes</taxon>
        <taxon>Streptosporangiales</taxon>
        <taxon>Streptosporangiaceae</taxon>
        <taxon>Herbidospora</taxon>
    </lineage>
</organism>
<keyword evidence="4" id="KW-1185">Reference proteome</keyword>
<proteinExistence type="predicted"/>
<dbReference type="Gene3D" id="1.40.20.10">
    <property type="entry name" value="CHAD domain"/>
    <property type="match status" value="1"/>
</dbReference>
<dbReference type="PANTHER" id="PTHR39339">
    <property type="entry name" value="SLR1444 PROTEIN"/>
    <property type="match status" value="1"/>
</dbReference>
<dbReference type="InterPro" id="IPR033469">
    <property type="entry name" value="CYTH-like_dom_sf"/>
</dbReference>
<dbReference type="SUPFAM" id="SSF55154">
    <property type="entry name" value="CYTH-like phosphatases"/>
    <property type="match status" value="1"/>
</dbReference>